<comment type="similarity">
    <text evidence="4">Belongs to the class I-like SAM-binding methyltransferase superfamily. RNA M5U methyltransferase family.</text>
</comment>
<dbReference type="PROSITE" id="PS51687">
    <property type="entry name" value="SAM_MT_RNA_M5U"/>
    <property type="match status" value="1"/>
</dbReference>
<dbReference type="AlphaFoldDB" id="A0A316UAR8"/>
<feature type="region of interest" description="Disordered" evidence="6">
    <location>
        <begin position="1"/>
        <end position="64"/>
    </location>
</feature>
<dbReference type="InterPro" id="IPR025795">
    <property type="entry name" value="tRNA_(uracil-5-)_MeTrfase"/>
</dbReference>
<keyword evidence="1 4" id="KW-0489">Methyltransferase</keyword>
<dbReference type="EMBL" id="KZ819323">
    <property type="protein sequence ID" value="PWN22307.1"/>
    <property type="molecule type" value="Genomic_DNA"/>
</dbReference>
<evidence type="ECO:0000313" key="7">
    <source>
        <dbReference type="EMBL" id="PWN22307.1"/>
    </source>
</evidence>
<dbReference type="FunFam" id="2.40.50.140:FF:000201">
    <property type="entry name" value="TRM2p tRNA methyltransferase"/>
    <property type="match status" value="1"/>
</dbReference>
<sequence length="651" mass="70698">MAPTPPPSPPSKKARTQHPAETNGHAEPTSSANGDAGAAQATAASSSSAPSTSAAAPPPLYPIPRKDKSFFKKVKAKEKARESALAKTGEEPIWFDIVEILGKEEVERIMQADGGKGEWVERFPRDTIVEGRVRRLSAHGLGLIVAPTNDWILAVPHALPGELVRVRVDRNERLYSHCDLVEVLEKSEERRDDLVGCKYFGDCPGCQYQMLPYEAQLKIKQDVVRNAFAHFSKLPSSSIPPTLPTLPSPLQYSYRTKLTPHFELPLSLANFRRQHEPAPRRWRGAVSKKGNNGTANNQIEGVDQDELEQLTKQWGLETDVGFNKLKGGGRGILDIEDCPIATPAIRQAMPVERAKVKANINSWRAGATLLLRDSFTTEAFGADLSLAEAVGATAAAHLQAPTRDGGPIPATVGSSEVITSYRSVVREKVESTLFETPSNSFFQNNRSVLPSLVAYVRDAILTARNDPSSTSEEGDQYLVDTYCGSGLFALLLSPLFKETAGVEISAESIEYAKRNAALNSLPSVKFLAGNAEAIFATIAYPPERTTVVIDPPRKGCDEEFIRQLSALGPKLVVYVSCNVHTQARDVGMMVGLNGEDRYEIVSVRGADLFPQTHHVEGVCVLRKKETSKMTVEEVAAATAVQAEQAPEAAVA</sequence>
<gene>
    <name evidence="7" type="ORF">BCV69DRAFT_281313</name>
</gene>
<dbReference type="InterPro" id="IPR010280">
    <property type="entry name" value="U5_MeTrfase_fam"/>
</dbReference>
<evidence type="ECO:0000256" key="6">
    <source>
        <dbReference type="SAM" id="MobiDB-lite"/>
    </source>
</evidence>
<dbReference type="InterPro" id="IPR029063">
    <property type="entry name" value="SAM-dependent_MTases_sf"/>
</dbReference>
<dbReference type="PROSITE" id="PS51622">
    <property type="entry name" value="SAM_MT_RNA_M5U_2"/>
    <property type="match status" value="1"/>
</dbReference>
<organism evidence="7 8">
    <name type="scientific">Pseudomicrostroma glucosiphilum</name>
    <dbReference type="NCBI Taxonomy" id="1684307"/>
    <lineage>
        <taxon>Eukaryota</taxon>
        <taxon>Fungi</taxon>
        <taxon>Dikarya</taxon>
        <taxon>Basidiomycota</taxon>
        <taxon>Ustilaginomycotina</taxon>
        <taxon>Exobasidiomycetes</taxon>
        <taxon>Microstromatales</taxon>
        <taxon>Microstromatales incertae sedis</taxon>
        <taxon>Pseudomicrostroma</taxon>
    </lineage>
</organism>
<dbReference type="SUPFAM" id="SSF50249">
    <property type="entry name" value="Nucleic acid-binding proteins"/>
    <property type="match status" value="1"/>
</dbReference>
<dbReference type="GO" id="GO:0032259">
    <property type="term" value="P:methylation"/>
    <property type="evidence" value="ECO:0007669"/>
    <property type="project" value="UniProtKB-KW"/>
</dbReference>
<dbReference type="GO" id="GO:0030697">
    <property type="term" value="F:tRNA (uracil(54)-C5)-methyltransferase activity, S-adenosyl methionine-dependent"/>
    <property type="evidence" value="ECO:0007669"/>
    <property type="project" value="InterPro"/>
</dbReference>
<dbReference type="RefSeq" id="XP_025349467.1">
    <property type="nucleotide sequence ID" value="XM_025491948.1"/>
</dbReference>
<dbReference type="STRING" id="1684307.A0A316UAR8"/>
<dbReference type="Gene3D" id="3.40.50.150">
    <property type="entry name" value="Vaccinia Virus protein VP39"/>
    <property type="match status" value="2"/>
</dbReference>
<dbReference type="SUPFAM" id="SSF53335">
    <property type="entry name" value="S-adenosyl-L-methionine-dependent methyltransferases"/>
    <property type="match status" value="1"/>
</dbReference>
<feature type="active site" description="Nucleophile" evidence="4">
    <location>
        <position position="577"/>
    </location>
</feature>
<evidence type="ECO:0000256" key="2">
    <source>
        <dbReference type="ARBA" id="ARBA00022679"/>
    </source>
</evidence>
<feature type="binding site" evidence="4">
    <location>
        <position position="482"/>
    </location>
    <ligand>
        <name>S-adenosyl-L-methionine</name>
        <dbReference type="ChEBI" id="CHEBI:59789"/>
    </ligand>
</feature>
<feature type="binding site" evidence="4">
    <location>
        <position position="550"/>
    </location>
    <ligand>
        <name>S-adenosyl-L-methionine</name>
        <dbReference type="ChEBI" id="CHEBI:59789"/>
    </ligand>
</feature>
<dbReference type="Gene3D" id="2.40.50.140">
    <property type="entry name" value="Nucleic acid-binding proteins"/>
    <property type="match status" value="1"/>
</dbReference>
<dbReference type="Proteomes" id="UP000245942">
    <property type="component" value="Unassembled WGS sequence"/>
</dbReference>
<evidence type="ECO:0000313" key="8">
    <source>
        <dbReference type="Proteomes" id="UP000245942"/>
    </source>
</evidence>
<name>A0A316UAR8_9BASI</name>
<reference evidence="7 8" key="1">
    <citation type="journal article" date="2018" name="Mol. Biol. Evol.">
        <title>Broad Genomic Sampling Reveals a Smut Pathogenic Ancestry of the Fungal Clade Ustilaginomycotina.</title>
        <authorList>
            <person name="Kijpornyongpan T."/>
            <person name="Mondo S.J."/>
            <person name="Barry K."/>
            <person name="Sandor L."/>
            <person name="Lee J."/>
            <person name="Lipzen A."/>
            <person name="Pangilinan J."/>
            <person name="LaButti K."/>
            <person name="Hainaut M."/>
            <person name="Henrissat B."/>
            <person name="Grigoriev I.V."/>
            <person name="Spatafora J.W."/>
            <person name="Aime M.C."/>
        </authorList>
    </citation>
    <scope>NUCLEOTIDE SEQUENCE [LARGE SCALE GENOMIC DNA]</scope>
    <source>
        <strain evidence="7 8">MCA 4718</strain>
    </source>
</reference>
<dbReference type="GO" id="GO:0008033">
    <property type="term" value="P:tRNA processing"/>
    <property type="evidence" value="ECO:0007669"/>
    <property type="project" value="InterPro"/>
</dbReference>
<proteinExistence type="inferred from homology"/>
<accession>A0A316UAR8</accession>
<dbReference type="CDD" id="cd02440">
    <property type="entry name" value="AdoMet_MTases"/>
    <property type="match status" value="1"/>
</dbReference>
<dbReference type="GeneID" id="37013682"/>
<keyword evidence="3 4" id="KW-0949">S-adenosyl-L-methionine</keyword>
<dbReference type="PANTHER" id="PTHR11061">
    <property type="entry name" value="RNA M5U METHYLTRANSFERASE"/>
    <property type="match status" value="1"/>
</dbReference>
<feature type="compositionally biased region" description="Low complexity" evidence="6">
    <location>
        <begin position="30"/>
        <end position="55"/>
    </location>
</feature>
<feature type="binding site" evidence="4">
    <location>
        <position position="443"/>
    </location>
    <ligand>
        <name>S-adenosyl-L-methionine</name>
        <dbReference type="ChEBI" id="CHEBI:59789"/>
    </ligand>
</feature>
<feature type="region of interest" description="Disordered" evidence="6">
    <location>
        <begin position="279"/>
        <end position="298"/>
    </location>
</feature>
<evidence type="ECO:0000256" key="5">
    <source>
        <dbReference type="PROSITE-ProRule" id="PRU10015"/>
    </source>
</evidence>
<dbReference type="OrthoDB" id="10250660at2759"/>
<feature type="active site" evidence="5">
    <location>
        <position position="577"/>
    </location>
</feature>
<dbReference type="InterPro" id="IPR012340">
    <property type="entry name" value="NA-bd_OB-fold"/>
</dbReference>
<evidence type="ECO:0000256" key="4">
    <source>
        <dbReference type="PROSITE-ProRule" id="PRU01024"/>
    </source>
</evidence>
<dbReference type="PROSITE" id="PS01230">
    <property type="entry name" value="TRMA_1"/>
    <property type="match status" value="1"/>
</dbReference>
<dbReference type="InterPro" id="IPR030390">
    <property type="entry name" value="MeTrfase_TrmA_AS"/>
</dbReference>
<feature type="binding site" evidence="4">
    <location>
        <position position="503"/>
    </location>
    <ligand>
        <name>S-adenosyl-L-methionine</name>
        <dbReference type="ChEBI" id="CHEBI:59789"/>
    </ligand>
</feature>
<protein>
    <submittedName>
        <fullName evidence="7">S-adenosyl-L-methionine-dependent methyltransferase</fullName>
    </submittedName>
</protein>
<dbReference type="Pfam" id="PF05958">
    <property type="entry name" value="tRNA_U5-meth_tr"/>
    <property type="match status" value="1"/>
</dbReference>
<feature type="compositionally biased region" description="Pro residues" evidence="6">
    <location>
        <begin position="1"/>
        <end position="10"/>
    </location>
</feature>
<evidence type="ECO:0000256" key="1">
    <source>
        <dbReference type="ARBA" id="ARBA00022603"/>
    </source>
</evidence>
<keyword evidence="8" id="KW-1185">Reference proteome</keyword>
<feature type="compositionally biased region" description="Polar residues" evidence="6">
    <location>
        <begin position="289"/>
        <end position="298"/>
    </location>
</feature>
<evidence type="ECO:0000256" key="3">
    <source>
        <dbReference type="ARBA" id="ARBA00022691"/>
    </source>
</evidence>
<dbReference type="PANTHER" id="PTHR11061:SF30">
    <property type="entry name" value="TRNA (URACIL(54)-C(5))-METHYLTRANSFERASE"/>
    <property type="match status" value="1"/>
</dbReference>
<keyword evidence="2 4" id="KW-0808">Transferase</keyword>